<dbReference type="EMBL" id="JACVEL010000007">
    <property type="protein sequence ID" value="MBC9813096.1"/>
    <property type="molecule type" value="Genomic_DNA"/>
</dbReference>
<keyword evidence="3" id="KW-1185">Reference proteome</keyword>
<dbReference type="AlphaFoldDB" id="A0A8J6PA29"/>
<reference evidence="2" key="1">
    <citation type="submission" date="2020-09" db="EMBL/GenBank/DDBJ databases">
        <title>Taishania pollutisoli gen. nov., sp. nov., Isolated from Tetrabromobisphenol A-Contaminated Soil.</title>
        <authorList>
            <person name="Chen Q."/>
        </authorList>
    </citation>
    <scope>NUCLEOTIDE SEQUENCE</scope>
    <source>
        <strain evidence="2">CZZ-1</strain>
    </source>
</reference>
<organism evidence="2 3">
    <name type="scientific">Taishania pollutisoli</name>
    <dbReference type="NCBI Taxonomy" id="2766479"/>
    <lineage>
        <taxon>Bacteria</taxon>
        <taxon>Pseudomonadati</taxon>
        <taxon>Bacteroidota</taxon>
        <taxon>Flavobacteriia</taxon>
        <taxon>Flavobacteriales</taxon>
        <taxon>Crocinitomicaceae</taxon>
        <taxon>Taishania</taxon>
    </lineage>
</organism>
<keyword evidence="1" id="KW-0812">Transmembrane</keyword>
<keyword evidence="1" id="KW-1133">Transmembrane helix</keyword>
<name>A0A8J6PA29_9FLAO</name>
<accession>A0A8J6PA29</accession>
<proteinExistence type="predicted"/>
<evidence type="ECO:0000256" key="1">
    <source>
        <dbReference type="SAM" id="Phobius"/>
    </source>
</evidence>
<keyword evidence="1" id="KW-0472">Membrane</keyword>
<gene>
    <name evidence="2" type="ORF">H9Y05_11510</name>
</gene>
<evidence type="ECO:0000313" key="2">
    <source>
        <dbReference type="EMBL" id="MBC9813096.1"/>
    </source>
</evidence>
<comment type="caution">
    <text evidence="2">The sequence shown here is derived from an EMBL/GenBank/DDBJ whole genome shotgun (WGS) entry which is preliminary data.</text>
</comment>
<dbReference type="RefSeq" id="WP_216714368.1">
    <property type="nucleotide sequence ID" value="NZ_JACVEL010000007.1"/>
</dbReference>
<dbReference type="Proteomes" id="UP000652681">
    <property type="component" value="Unassembled WGS sequence"/>
</dbReference>
<protein>
    <submittedName>
        <fullName evidence="2">Uncharacterized protein</fullName>
    </submittedName>
</protein>
<sequence length="209" mass="23855">MENEIEHLKYLDTILSCLKNGIRSSFIASALFKYIEGANVPMHKILEKENEPNYDDRTLIPIAHLDIDNYKQQVFREAIAHLRDLKLVSTSENDIGDRTIISLTFKGRIKTTFGFVAEYEKEKDDRELRNKQLRVSLGLSLMQKWTIWIAIVLAAGGFSLSLSSFSKKGDNIYQHRCNCQTECKTNPKVLSGTNIKVKSISKETPDTLK</sequence>
<feature type="transmembrane region" description="Helical" evidence="1">
    <location>
        <begin position="145"/>
        <end position="166"/>
    </location>
</feature>
<evidence type="ECO:0000313" key="3">
    <source>
        <dbReference type="Proteomes" id="UP000652681"/>
    </source>
</evidence>